<dbReference type="SUPFAM" id="SSF48452">
    <property type="entry name" value="TPR-like"/>
    <property type="match status" value="1"/>
</dbReference>
<evidence type="ECO:0000313" key="2">
    <source>
        <dbReference type="EMBL" id="AUZ88839.1"/>
    </source>
</evidence>
<dbReference type="AlphaFoldDB" id="A0A2L0UHX5"/>
<sequence>MRAVGFYREHRVKLGVLLVTVLLVFWLVVAFQRSILLLGDPEPVAKAIGAGYLLLPCIGAWALIRELLFGAQTQRMARQLDDEGGLPVDDLPRTPAGRIVRAAADEAFPAYQAETEADPDNWRSWFRLSCAYDAAGDRKRARRAMRDAAKLYAQHGAGSAR</sequence>
<feature type="transmembrane region" description="Helical" evidence="1">
    <location>
        <begin position="12"/>
        <end position="35"/>
    </location>
</feature>
<name>A0A2L0UHX5_9MICC</name>
<dbReference type="RefSeq" id="WP_208739999.1">
    <property type="nucleotide sequence ID" value="NZ_CP024915.1"/>
</dbReference>
<keyword evidence="1" id="KW-0812">Transmembrane</keyword>
<proteinExistence type="predicted"/>
<accession>A0A2L0UHX5</accession>
<keyword evidence="1" id="KW-1133">Transmembrane helix</keyword>
<dbReference type="EMBL" id="CP024915">
    <property type="protein sequence ID" value="AUZ88839.1"/>
    <property type="molecule type" value="Genomic_DNA"/>
</dbReference>
<evidence type="ECO:0000256" key="1">
    <source>
        <dbReference type="SAM" id="Phobius"/>
    </source>
</evidence>
<keyword evidence="1" id="KW-0472">Membrane</keyword>
<feature type="transmembrane region" description="Helical" evidence="1">
    <location>
        <begin position="47"/>
        <end position="68"/>
    </location>
</feature>
<evidence type="ECO:0008006" key="3">
    <source>
        <dbReference type="Google" id="ProtNLM"/>
    </source>
</evidence>
<dbReference type="Gene3D" id="1.25.40.10">
    <property type="entry name" value="Tetratricopeptide repeat domain"/>
    <property type="match status" value="1"/>
</dbReference>
<dbReference type="InterPro" id="IPR011990">
    <property type="entry name" value="TPR-like_helical_dom_sf"/>
</dbReference>
<protein>
    <recommendedName>
        <fullName evidence="3">Tetratricopeptide repeat protein</fullName>
    </recommendedName>
</protein>
<reference evidence="2" key="1">
    <citation type="submission" date="2017-11" db="EMBL/GenBank/DDBJ databases">
        <title>Draft genome of Arthrobacter agilis strain UMCV2, a plant growth-promoting rhizobacterium and biocontrol capacity of phytopathogenic fungi.</title>
        <authorList>
            <person name="Martinez-Camara R."/>
            <person name="Santoyo G."/>
            <person name="Moreno-Hagelsieb G."/>
            <person name="Valencia-Cantero E."/>
        </authorList>
    </citation>
    <scope>NUCLEOTIDE SEQUENCE [LARGE SCALE GENOMIC DNA]</scope>
    <source>
        <strain evidence="2">UMCV2</strain>
    </source>
</reference>
<dbReference type="Proteomes" id="UP000239187">
    <property type="component" value="Chromosome"/>
</dbReference>
<gene>
    <name evidence="2" type="ORF">CVO76_15195</name>
</gene>
<organism evidence="2">
    <name type="scientific">Arthrobacter agilis</name>
    <dbReference type="NCBI Taxonomy" id="37921"/>
    <lineage>
        <taxon>Bacteria</taxon>
        <taxon>Bacillati</taxon>
        <taxon>Actinomycetota</taxon>
        <taxon>Actinomycetes</taxon>
        <taxon>Micrococcales</taxon>
        <taxon>Micrococcaceae</taxon>
        <taxon>Arthrobacter</taxon>
    </lineage>
</organism>